<dbReference type="Pfam" id="PF00004">
    <property type="entry name" value="AAA"/>
    <property type="match status" value="1"/>
</dbReference>
<evidence type="ECO:0000313" key="7">
    <source>
        <dbReference type="Proteomes" id="UP000186817"/>
    </source>
</evidence>
<feature type="repeat" description="PPR" evidence="2">
    <location>
        <begin position="733"/>
        <end position="767"/>
    </location>
</feature>
<feature type="transmembrane region" description="Helical" evidence="4">
    <location>
        <begin position="145"/>
        <end position="169"/>
    </location>
</feature>
<feature type="repeat" description="PPR" evidence="2">
    <location>
        <begin position="627"/>
        <end position="661"/>
    </location>
</feature>
<feature type="repeat" description="PPR" evidence="2">
    <location>
        <begin position="873"/>
        <end position="907"/>
    </location>
</feature>
<evidence type="ECO:0000256" key="1">
    <source>
        <dbReference type="ARBA" id="ARBA00022737"/>
    </source>
</evidence>
<dbReference type="InterPro" id="IPR011990">
    <property type="entry name" value="TPR-like_helical_dom_sf"/>
</dbReference>
<evidence type="ECO:0000256" key="3">
    <source>
        <dbReference type="SAM" id="MobiDB-lite"/>
    </source>
</evidence>
<feature type="compositionally biased region" description="Basic and acidic residues" evidence="3">
    <location>
        <begin position="1097"/>
        <end position="1114"/>
    </location>
</feature>
<dbReference type="Proteomes" id="UP000186817">
    <property type="component" value="Unassembled WGS sequence"/>
</dbReference>
<dbReference type="Gene3D" id="1.25.40.10">
    <property type="entry name" value="Tetratricopeptide repeat domain"/>
    <property type="match status" value="3"/>
</dbReference>
<dbReference type="EMBL" id="LSRX01000095">
    <property type="protein sequence ID" value="OLQ09514.1"/>
    <property type="molecule type" value="Genomic_DNA"/>
</dbReference>
<feature type="transmembrane region" description="Helical" evidence="4">
    <location>
        <begin position="1338"/>
        <end position="1354"/>
    </location>
</feature>
<keyword evidence="4" id="KW-0812">Transmembrane</keyword>
<feature type="region of interest" description="Disordered" evidence="3">
    <location>
        <begin position="1705"/>
        <end position="1755"/>
    </location>
</feature>
<organism evidence="6 7">
    <name type="scientific">Symbiodinium microadriaticum</name>
    <name type="common">Dinoflagellate</name>
    <name type="synonym">Zooxanthella microadriatica</name>
    <dbReference type="NCBI Taxonomy" id="2951"/>
    <lineage>
        <taxon>Eukaryota</taxon>
        <taxon>Sar</taxon>
        <taxon>Alveolata</taxon>
        <taxon>Dinophyceae</taxon>
        <taxon>Suessiales</taxon>
        <taxon>Symbiodiniaceae</taxon>
        <taxon>Symbiodinium</taxon>
    </lineage>
</organism>
<evidence type="ECO:0000256" key="4">
    <source>
        <dbReference type="SAM" id="Phobius"/>
    </source>
</evidence>
<evidence type="ECO:0000259" key="5">
    <source>
        <dbReference type="SMART" id="SM00382"/>
    </source>
</evidence>
<dbReference type="PANTHER" id="PTHR47447">
    <property type="entry name" value="OS03G0856100 PROTEIN"/>
    <property type="match status" value="1"/>
</dbReference>
<feature type="region of interest" description="Disordered" evidence="3">
    <location>
        <begin position="1170"/>
        <end position="1210"/>
    </location>
</feature>
<dbReference type="InterPro" id="IPR027417">
    <property type="entry name" value="P-loop_NTPase"/>
</dbReference>
<dbReference type="GO" id="GO:0005524">
    <property type="term" value="F:ATP binding"/>
    <property type="evidence" value="ECO:0007669"/>
    <property type="project" value="InterPro"/>
</dbReference>
<name>A0A1Q9EPZ7_SYMMI</name>
<evidence type="ECO:0000256" key="2">
    <source>
        <dbReference type="PROSITE-ProRule" id="PRU00708"/>
    </source>
</evidence>
<protein>
    <submittedName>
        <fullName evidence="6">Pentatricopeptide repeat-containing protein, chloroplastic</fullName>
    </submittedName>
</protein>
<dbReference type="InterPro" id="IPR003593">
    <property type="entry name" value="AAA+_ATPase"/>
</dbReference>
<dbReference type="SUPFAM" id="SSF52540">
    <property type="entry name" value="P-loop containing nucleoside triphosphate hydrolases"/>
    <property type="match status" value="1"/>
</dbReference>
<feature type="compositionally biased region" description="Low complexity" evidence="3">
    <location>
        <begin position="1714"/>
        <end position="1730"/>
    </location>
</feature>
<dbReference type="OrthoDB" id="297739at2759"/>
<feature type="transmembrane region" description="Helical" evidence="4">
    <location>
        <begin position="1274"/>
        <end position="1300"/>
    </location>
</feature>
<keyword evidence="1" id="KW-0677">Repeat</keyword>
<sequence>MAAALAIWLNKTGRINGTLAIETWAEEVPQGCQDEGDWFAAAAADCGDITLGGTGGNFARAAGDVLGSDDPASSVRDLREKLQSPTSVIQSVDDIRRTEPDLASARSGNAAKGGKWLNPFCTDIDGFSAIGGSGLEMYFTTLRTLGILFATMAALTFPTSAFCLLGTFAPDNGQFLAAWVARASIGNLGLLADLYQQDSKVLDPLLRIVRAGCDGAELSDLTPIFAWLDLASMCFIEIPRRALTDDLENVSVQDFSVVIDKLPPRKNHLEERMRVVQAGKPGMLGYSEIGSRRQENPSTVASDPRPEPHVADITLVRDYGGRLESLKARGHMLQSIDVAKAYGKEKAIFKAEGRLAKLDKRLEAQLEPDNDQVRNDFSVRDLVNQWKLDPWSGVASSGSAPAFGSPLGEPGYALVESTSEADETKRAALHVPWQNAEVTADGIFLDVAQRQHIRCGSWCKGFPGYIGNEMCDPETNYSGVSTAANWTKDFAESEGGNILNCWCAKLVEDTSLVTTCTPWLAFLGIVADSRHGFVAPVPELRLLRVSFLGEELVVGFRWLPVLRRGIMTAASCVVVLINLVLQYVLIAMAYFERPLSLTNLNKSMMTKKKQWQEAIALLTEAWHADADSVTVNCAMSACAAAYRWKEATVLLSEMAQRTAAPDVISYTAVINACERARLWQQALGALSSAKAQLDPDACLHNATIAAMQRSAQWQRAFQLLEELCDGEAGVQPDAISFNSAISACSSAARWERSLALLMAMQRWSLRPDAVGTSAALRGLGQARRWANALALLESMLPVLRADTVLFSSAMNAMSGSLQWQRALLLFEDMNTLQVPPNAITCSTALSACDRGSLWCEALQLFDQILQRGARHADSITYCSSMSACGKASRWSHALALFAQSVAQTVAPNSFTFNAAISACDRGSCWPAAVQLLEDMKKSGMQPDLISFNATMAACQTGQQWHRTMALFLELDGHSLQPDAATFNAVLEAAGDAEGEALFLSAMQVAYPRLLAKGREYLDLHDLSAGAAKFAVRWWLGHVGYNSGRHPPGLEIITGRGSTRKPWSTSELKGSMEAFLDHLNVPWTRLPNPGRIRLLPRPRPDEKCRLEPASSEEHGSNATFQERSRESGRRKLPRKKLRPVLLWTLDRFLLYLPLGLNVVCKRDIADAGCPDSRASQAKDVREGHGFVGGIPRPDKASTLPSNSEPPPQDWCKSSSPHLAKDLIAAHNVLCCKAALTTENGKRDVLKAIPLIGTWLFAGPFADLTRAWQNGLIHEYVVVGATIMVNMLLNMVVPPAVTIAYYTNPDFDIKLKYAQMLTTVFVALTYSAFGRHLIKAGMPLLYLFAFGYMFFMQYWADKVALLWCSKRPPFYDALLPKESSEKLHSGVFTLAGKLIAEGESAAGEHLQGWWPRLTKESTWMFVAWLSFMLALWVMWWLVWAFQETIGTFGTLLWQLCCDADTIAAIQRGESVDSIRQKTGKTVDIAATMTWPEAAEIIDRCSPPSTYHMEDHPDMLEIAHLMKAEYTRGSEVNPEGGELPVPQHPGDSFSYAQASTCLSVRQLGIESDEEVNADRTSAAARRYFKDFLSPKPWISDDFGHIAARLRAVFMPTCDFGAFCRRDNESMPGQGDKAWLVSMSWRMGHEVTPLGAAMRRRSPRPGGFQAQARDSTASLETPVGQSLDDMIEEIRRLRANVLPRGLHPEVLQSDAMEEDWRQSSPLSSSPGRRLPDLSTSKWLTPSPPSASAPSRGPRPPTEPLVAEVARPFRASSPLRLTLWEERQLQRCLRAWSGITTSVVPAKELAPAFKGAEGPAPPPPAQTRLDRVWHAWRRLVASDRAGEIELSVQLLREQMARTQRGSLEHWRRWAERAPGRNDRRRFRDCRRRLAIHRWRRRCLERQQRWALADQASALLRVRALRRALRSLAKGLGGSRAKDEDTRRKKRLSLENAQLRRQLSSGFHWWLSSASGSRREAAACVALRRFAARRALYRLQSNLRDSKEMQLAETLGQMQAKGSTRRRAIRRWSRWCRKRQQRRLLLRGHLQNYSRPRSLRRCFLGWASHAREEQRNQVTLQKAQIILDLSLKSRTFHSWWGRWQLVCKGVLLLRGLGRGLDSELLRRFLAEWRASLQRLQQERVVLHGLFESLRRRLQRGAVRSLTAFAVTKRRHGEVSAAIAERQRRFLQASALRAWRDRHRAGREATSKLRDLHDGLRSDFISLLLASWKQTARQLREARAAIEILARGMGKMRQAGALSRLRGFHFQCLKDERLSVAEEGAFTDMLLRTKLSRDSWAALDTARVHPDTLVSLSESERPGSCSRVSVKLGDLQTSFWVVPDAAVTPGCLQIPLWPAMIFHLSEDSCAEVRQCFPSRKIAVEVYGPYVAGTEGPMVPFIILGMSSMKDAICRQLSRSPCDLEGMTLAVRLLGYVCAFQIREVCGQPSDSPCTALDLKVHQHLLSCQIDGSEETRRGEEAVEKGLAAISVNTGTSSLALPFPVLFEGGPPACKLQAFLQMLDARWTSKGGCGIIHLPIVDMCWELVQNGGSAVSFGKYLLNFLANLLPGWRQRVGGEALVSGQCGQQVVFLGSLDGPLPIQGKQLADFQSNLWPLRALRSTAVVLGVCSSKAEVHPLFRDYFLEIESGHSGSLPNLGFQAKLGHGRAFQSSADATSVTVVGCDNVLHELETTVVQYFRSLEVFHGMGIAWPPRTLLHGPPGSGKSHLLRWLSSQVEVLGVRVSWLRPSDVLSRYLGESEERLRLAFAGASQGSQPGSLLLIEGLDDFVRPPAEDSSFHNRMAATFLTLLDGIDSPVSATDAPGLSVVATSRTPAEDLDPRVTRPGRMDRWLRIGSPASAEDRWLLIEHFVGEAGGGEFTTCPPNLKQELLDASFGLGMTIGKMRVMVGQGIAKSTRATSASQPWLSVLAVLQEQRDKSQRGQVTGVADKAQASLLFQAAGENVAEVKQLRAEDVPVPSDDDDDL</sequence>
<keyword evidence="4" id="KW-1133">Transmembrane helix</keyword>
<gene>
    <name evidence="6" type="ORF">AK812_SmicGene6889</name>
</gene>
<dbReference type="InterPro" id="IPR003959">
    <property type="entry name" value="ATPase_AAA_core"/>
</dbReference>
<keyword evidence="7" id="KW-1185">Reference proteome</keyword>
<keyword evidence="4" id="KW-0472">Membrane</keyword>
<dbReference type="InterPro" id="IPR002885">
    <property type="entry name" value="PPR_rpt"/>
</dbReference>
<dbReference type="SMART" id="SM00382">
    <property type="entry name" value="AAA"/>
    <property type="match status" value="1"/>
</dbReference>
<feature type="region of interest" description="Disordered" evidence="3">
    <location>
        <begin position="1650"/>
        <end position="1676"/>
    </location>
</feature>
<feature type="domain" description="AAA+ ATPase" evidence="5">
    <location>
        <begin position="2700"/>
        <end position="2847"/>
    </location>
</feature>
<dbReference type="Gene3D" id="3.40.50.300">
    <property type="entry name" value="P-loop containing nucleotide triphosphate hydrolases"/>
    <property type="match status" value="1"/>
</dbReference>
<comment type="caution">
    <text evidence="6">The sequence shown here is derived from an EMBL/GenBank/DDBJ whole genome shotgun (WGS) entry which is preliminary data.</text>
</comment>
<feature type="repeat" description="PPR" evidence="2">
    <location>
        <begin position="908"/>
        <end position="942"/>
    </location>
</feature>
<feature type="transmembrane region" description="Helical" evidence="4">
    <location>
        <begin position="1417"/>
        <end position="1439"/>
    </location>
</feature>
<dbReference type="PANTHER" id="PTHR47447:SF17">
    <property type="entry name" value="OS12G0638900 PROTEIN"/>
    <property type="match status" value="1"/>
</dbReference>
<proteinExistence type="predicted"/>
<feature type="transmembrane region" description="Helical" evidence="4">
    <location>
        <begin position="1312"/>
        <end position="1332"/>
    </location>
</feature>
<evidence type="ECO:0000313" key="6">
    <source>
        <dbReference type="EMBL" id="OLQ09514.1"/>
    </source>
</evidence>
<reference evidence="6 7" key="1">
    <citation type="submission" date="2016-02" db="EMBL/GenBank/DDBJ databases">
        <title>Genome analysis of coral dinoflagellate symbionts highlights evolutionary adaptations to a symbiotic lifestyle.</title>
        <authorList>
            <person name="Aranda M."/>
            <person name="Li Y."/>
            <person name="Liew Y.J."/>
            <person name="Baumgarten S."/>
            <person name="Simakov O."/>
            <person name="Wilson M."/>
            <person name="Piel J."/>
            <person name="Ashoor H."/>
            <person name="Bougouffa S."/>
            <person name="Bajic V.B."/>
            <person name="Ryu T."/>
            <person name="Ravasi T."/>
            <person name="Bayer T."/>
            <person name="Micklem G."/>
            <person name="Kim H."/>
            <person name="Bhak J."/>
            <person name="Lajeunesse T.C."/>
            <person name="Voolstra C.R."/>
        </authorList>
    </citation>
    <scope>NUCLEOTIDE SEQUENCE [LARGE SCALE GENOMIC DNA]</scope>
    <source>
        <strain evidence="6 7">CCMP2467</strain>
    </source>
</reference>
<dbReference type="PROSITE" id="PS51375">
    <property type="entry name" value="PPR"/>
    <property type="match status" value="4"/>
</dbReference>
<dbReference type="GO" id="GO:0016887">
    <property type="term" value="F:ATP hydrolysis activity"/>
    <property type="evidence" value="ECO:0007669"/>
    <property type="project" value="InterPro"/>
</dbReference>
<feature type="compositionally biased region" description="Pro residues" evidence="3">
    <location>
        <begin position="1737"/>
        <end position="1754"/>
    </location>
</feature>
<dbReference type="Pfam" id="PF13812">
    <property type="entry name" value="PPR_3"/>
    <property type="match status" value="1"/>
</dbReference>
<accession>A0A1Q9EPZ7</accession>
<feature type="region of interest" description="Disordered" evidence="3">
    <location>
        <begin position="1089"/>
        <end position="1130"/>
    </location>
</feature>